<evidence type="ECO:0000313" key="7">
    <source>
        <dbReference type="EMBL" id="APZ95738.1"/>
    </source>
</evidence>
<keyword evidence="5" id="KW-0732">Signal</keyword>
<feature type="domain" description="Thioredoxin" evidence="6">
    <location>
        <begin position="276"/>
        <end position="434"/>
    </location>
</feature>
<dbReference type="InterPro" id="IPR013766">
    <property type="entry name" value="Thioredoxin_domain"/>
</dbReference>
<protein>
    <submittedName>
        <fullName evidence="7">AhpC/TSA family protein</fullName>
    </submittedName>
</protein>
<reference evidence="7 8" key="1">
    <citation type="journal article" date="2016" name="Front. Microbiol.">
        <title>Fuerstia marisgermanicae gen. nov., sp. nov., an Unusual Member of the Phylum Planctomycetes from the German Wadden Sea.</title>
        <authorList>
            <person name="Kohn T."/>
            <person name="Heuer A."/>
            <person name="Jogler M."/>
            <person name="Vollmers J."/>
            <person name="Boedeker C."/>
            <person name="Bunk B."/>
            <person name="Rast P."/>
            <person name="Borchert D."/>
            <person name="Glockner I."/>
            <person name="Freese H.M."/>
            <person name="Klenk H.P."/>
            <person name="Overmann J."/>
            <person name="Kaster A.K."/>
            <person name="Rohde M."/>
            <person name="Wiegand S."/>
            <person name="Jogler C."/>
        </authorList>
    </citation>
    <scope>NUCLEOTIDE SEQUENCE [LARGE SCALE GENOMIC DNA]</scope>
    <source>
        <strain evidence="7 8">NH11</strain>
    </source>
</reference>
<dbReference type="InterPro" id="IPR036249">
    <property type="entry name" value="Thioredoxin-like_sf"/>
</dbReference>
<organism evidence="7 8">
    <name type="scientific">Fuerstiella marisgermanici</name>
    <dbReference type="NCBI Taxonomy" id="1891926"/>
    <lineage>
        <taxon>Bacteria</taxon>
        <taxon>Pseudomonadati</taxon>
        <taxon>Planctomycetota</taxon>
        <taxon>Planctomycetia</taxon>
        <taxon>Planctomycetales</taxon>
        <taxon>Planctomycetaceae</taxon>
        <taxon>Fuerstiella</taxon>
    </lineage>
</organism>
<dbReference type="AlphaFoldDB" id="A0A1P8WNX0"/>
<feature type="chain" id="PRO_5012614088" evidence="5">
    <location>
        <begin position="25"/>
        <end position="434"/>
    </location>
</feature>
<dbReference type="GO" id="GO:0016209">
    <property type="term" value="F:antioxidant activity"/>
    <property type="evidence" value="ECO:0007669"/>
    <property type="project" value="InterPro"/>
</dbReference>
<dbReference type="InterPro" id="IPR000866">
    <property type="entry name" value="AhpC/TSA"/>
</dbReference>
<evidence type="ECO:0000256" key="5">
    <source>
        <dbReference type="SAM" id="SignalP"/>
    </source>
</evidence>
<keyword evidence="8" id="KW-1185">Reference proteome</keyword>
<name>A0A1P8WNX0_9PLAN</name>
<evidence type="ECO:0000259" key="6">
    <source>
        <dbReference type="PROSITE" id="PS51352"/>
    </source>
</evidence>
<dbReference type="Pfam" id="PF00578">
    <property type="entry name" value="AhpC-TSA"/>
    <property type="match status" value="1"/>
</dbReference>
<keyword evidence="3" id="KW-1015">Disulfide bond</keyword>
<sequence>MLRTELLFCSVGIMLLTASSVCRADVTEVRFAGSLSQSADGEDLILREFEALLLHSNGGSFFHVLDDEREGCPWPESFGQLSGTGTAGPHLQYEYDGNSYSIALPPLVMNLPQDVAEGATWTVGTWAFEATDTDTEGGQQFWKLAATERRGRRQSLKVLADNHTLLSGTLDVFMGQGDRFELTLKQVASNPLPPAAAERVQQLQTQLLALQRDLKRRTGSQIADLSPRQIEAAAAKIDQLTVLAKDTPLQEAVLRIRRNVERQQLRLGKAMNRQDELLSKPAPGFSLELVTGGRLESDSLAGKTVVLHFWKYAEKPLSEPYGQVGYLEFLYNKRKAENVQVVGIAMNPALQQTESSRSAKRTARKLIEFMNLSYPVGYDDGSLLRAFGDPRDSDGKLPLWVVITPAGKIAHYHGGFYEVDQRYGLKELDDVLGQ</sequence>
<dbReference type="Gene3D" id="3.40.30.10">
    <property type="entry name" value="Glutaredoxin"/>
    <property type="match status" value="1"/>
</dbReference>
<evidence type="ECO:0000256" key="3">
    <source>
        <dbReference type="ARBA" id="ARBA00023157"/>
    </source>
</evidence>
<dbReference type="CDD" id="cd02966">
    <property type="entry name" value="TlpA_like_family"/>
    <property type="match status" value="1"/>
</dbReference>
<dbReference type="EMBL" id="CP017641">
    <property type="protein sequence ID" value="APZ95738.1"/>
    <property type="molecule type" value="Genomic_DNA"/>
</dbReference>
<keyword evidence="2" id="KW-0201">Cytochrome c-type biogenesis</keyword>
<dbReference type="KEGG" id="fmr:Fuma_05400"/>
<comment type="subcellular location">
    <subcellularLocation>
        <location evidence="1">Cell envelope</location>
    </subcellularLocation>
</comment>
<proteinExistence type="predicted"/>
<dbReference type="GO" id="GO:0030313">
    <property type="term" value="C:cell envelope"/>
    <property type="evidence" value="ECO:0007669"/>
    <property type="project" value="UniProtKB-SubCell"/>
</dbReference>
<dbReference type="GO" id="GO:0016491">
    <property type="term" value="F:oxidoreductase activity"/>
    <property type="evidence" value="ECO:0007669"/>
    <property type="project" value="InterPro"/>
</dbReference>
<accession>A0A1P8WNX0</accession>
<dbReference type="PANTHER" id="PTHR42852">
    <property type="entry name" value="THIOL:DISULFIDE INTERCHANGE PROTEIN DSBE"/>
    <property type="match status" value="1"/>
</dbReference>
<dbReference type="PANTHER" id="PTHR42852:SF6">
    <property type="entry name" value="THIOL:DISULFIDE INTERCHANGE PROTEIN DSBE"/>
    <property type="match status" value="1"/>
</dbReference>
<dbReference type="RefSeq" id="WP_145944405.1">
    <property type="nucleotide sequence ID" value="NZ_CP017641.1"/>
</dbReference>
<evidence type="ECO:0000313" key="8">
    <source>
        <dbReference type="Proteomes" id="UP000187735"/>
    </source>
</evidence>
<evidence type="ECO:0000256" key="4">
    <source>
        <dbReference type="ARBA" id="ARBA00023284"/>
    </source>
</evidence>
<evidence type="ECO:0000256" key="2">
    <source>
        <dbReference type="ARBA" id="ARBA00022748"/>
    </source>
</evidence>
<dbReference type="OrthoDB" id="213873at2"/>
<feature type="signal peptide" evidence="5">
    <location>
        <begin position="1"/>
        <end position="24"/>
    </location>
</feature>
<dbReference type="InterPro" id="IPR050553">
    <property type="entry name" value="Thioredoxin_ResA/DsbE_sf"/>
</dbReference>
<dbReference type="Proteomes" id="UP000187735">
    <property type="component" value="Chromosome"/>
</dbReference>
<evidence type="ECO:0000256" key="1">
    <source>
        <dbReference type="ARBA" id="ARBA00004196"/>
    </source>
</evidence>
<dbReference type="GO" id="GO:0017004">
    <property type="term" value="P:cytochrome complex assembly"/>
    <property type="evidence" value="ECO:0007669"/>
    <property type="project" value="UniProtKB-KW"/>
</dbReference>
<keyword evidence="4" id="KW-0676">Redox-active center</keyword>
<gene>
    <name evidence="7" type="ORF">Fuma_05400</name>
</gene>
<dbReference type="SUPFAM" id="SSF52833">
    <property type="entry name" value="Thioredoxin-like"/>
    <property type="match status" value="1"/>
</dbReference>
<dbReference type="PROSITE" id="PS51352">
    <property type="entry name" value="THIOREDOXIN_2"/>
    <property type="match status" value="1"/>
</dbReference>